<evidence type="ECO:0000256" key="1">
    <source>
        <dbReference type="SAM" id="MobiDB-lite"/>
    </source>
</evidence>
<accession>A0A0D7BE66</accession>
<dbReference type="Proteomes" id="UP000054007">
    <property type="component" value="Unassembled WGS sequence"/>
</dbReference>
<proteinExistence type="predicted"/>
<evidence type="ECO:0000313" key="3">
    <source>
        <dbReference type="Proteomes" id="UP000054007"/>
    </source>
</evidence>
<gene>
    <name evidence="2" type="ORF">CYLTODRAFT_260928</name>
</gene>
<protein>
    <submittedName>
        <fullName evidence="2">Uncharacterized protein</fullName>
    </submittedName>
</protein>
<organism evidence="2 3">
    <name type="scientific">Cylindrobasidium torrendii FP15055 ss-10</name>
    <dbReference type="NCBI Taxonomy" id="1314674"/>
    <lineage>
        <taxon>Eukaryota</taxon>
        <taxon>Fungi</taxon>
        <taxon>Dikarya</taxon>
        <taxon>Basidiomycota</taxon>
        <taxon>Agaricomycotina</taxon>
        <taxon>Agaricomycetes</taxon>
        <taxon>Agaricomycetidae</taxon>
        <taxon>Agaricales</taxon>
        <taxon>Marasmiineae</taxon>
        <taxon>Physalacriaceae</taxon>
        <taxon>Cylindrobasidium</taxon>
    </lineage>
</organism>
<dbReference type="AlphaFoldDB" id="A0A0D7BE66"/>
<keyword evidence="3" id="KW-1185">Reference proteome</keyword>
<reference evidence="2 3" key="1">
    <citation type="journal article" date="2015" name="Fungal Genet. Biol.">
        <title>Evolution of novel wood decay mechanisms in Agaricales revealed by the genome sequences of Fistulina hepatica and Cylindrobasidium torrendii.</title>
        <authorList>
            <person name="Floudas D."/>
            <person name="Held B.W."/>
            <person name="Riley R."/>
            <person name="Nagy L.G."/>
            <person name="Koehler G."/>
            <person name="Ransdell A.S."/>
            <person name="Younus H."/>
            <person name="Chow J."/>
            <person name="Chiniquy J."/>
            <person name="Lipzen A."/>
            <person name="Tritt A."/>
            <person name="Sun H."/>
            <person name="Haridas S."/>
            <person name="LaButti K."/>
            <person name="Ohm R.A."/>
            <person name="Kues U."/>
            <person name="Blanchette R.A."/>
            <person name="Grigoriev I.V."/>
            <person name="Minto R.E."/>
            <person name="Hibbett D.S."/>
        </authorList>
    </citation>
    <scope>NUCLEOTIDE SEQUENCE [LARGE SCALE GENOMIC DNA]</scope>
    <source>
        <strain evidence="2 3">FP15055 ss-10</strain>
    </source>
</reference>
<feature type="region of interest" description="Disordered" evidence="1">
    <location>
        <begin position="1"/>
        <end position="21"/>
    </location>
</feature>
<dbReference type="EMBL" id="KN880502">
    <property type="protein sequence ID" value="KIY68480.1"/>
    <property type="molecule type" value="Genomic_DNA"/>
</dbReference>
<name>A0A0D7BE66_9AGAR</name>
<evidence type="ECO:0000313" key="2">
    <source>
        <dbReference type="EMBL" id="KIY68480.1"/>
    </source>
</evidence>
<sequence length="158" mass="17829">MPRSPPELAPSVGPTQDSRERLNTLRTSDRRRFLSNPLWGAITQSLGRISTQSPTNVRLRRRIAPTQTLHKPQLDTAKCLVPPVSSDGHRRDPLRQVAKRYPTNGALVASGWRLDLSDIIETNAQKPEICTEPNKTTQPTVHSPLLKVAKEDRLLRYR</sequence>